<proteinExistence type="predicted"/>
<dbReference type="AlphaFoldDB" id="A0A9P0JFV0"/>
<evidence type="ECO:0000313" key="9">
    <source>
        <dbReference type="Proteomes" id="UP001154329"/>
    </source>
</evidence>
<dbReference type="SMART" id="SM01014">
    <property type="entry name" value="ARID"/>
    <property type="match status" value="1"/>
</dbReference>
<feature type="compositionally biased region" description="Low complexity" evidence="6">
    <location>
        <begin position="532"/>
        <end position="543"/>
    </location>
</feature>
<feature type="region of interest" description="Disordered" evidence="6">
    <location>
        <begin position="472"/>
        <end position="555"/>
    </location>
</feature>
<evidence type="ECO:0000256" key="5">
    <source>
        <dbReference type="ARBA" id="ARBA00023242"/>
    </source>
</evidence>
<sequence>MLNSEPSSELDKQQQRNSQTEQVKMAATEAGSPRRLGLNLNLSVQPHAAAYHWPHSTVAEDTSPSRSKGCTDDDDDEDDEDDRDMDDRDMDDDDIMMDCRQDEDCSPEDEQDILEMQREERETLNQLARQLASGSRLITPMLQHLVYQHPGLSVQPSPIHQQQLQQQPSSVAVSLTTAALNRHATAAAADLSPKSSHSGDVPMSGGRSTEVQSPSAARNNEAQSWTFEEQFRQLYSAGSESDRRTFLDSLFSFMQEQGTPISRLPIMAKRVLDLYTLYKLVVQRGGIVAVITKKLWQEIIRGLGLPPSITSAAFTLRTQYVKYLYAYESRMNQFSTLDELNMAIAGNRREGRRNKSLMYSDMPPPPPGHPHHHHHGHHQQVHGGHQHPMMGGGGGAPPQSSPQQQQQQQQQQQHQQQQQPPSSHHHHHYANVLAAEDRFRHLAAAIIDNHHHAAAAAAAAAAAGVGVDHPRLRMQSCSPPQHQQQLQLQPECKTQSAVALHQTPRSPAAGLPPPPPMPPSSLFNGHQPPSFQHLHQQQQQQHQSNAVQSNSEQTNKQRELLSMLMWMDIVRANQTAMPRLPISSLPSSPSAAAAAAAAAYSAAAALNLTPAYKGQQQMSAAVVVPEQSEALNLGKKRTSNNNNSEDEDGGGDRPDDEYDRGRRESVSSAAKRIKTERSSPPVSGCSSDDEKAAAKATSNGSPSPPQPSSAAASDDVAYRSDTTRDSSPIDEDVVEMDINTSPSAGLSGNNGLAISVTRRTKNGVYMGQLTKNNTLINGGLNNNANPFVLHLNGDLYTGQLQLQQQQMANN</sequence>
<feature type="region of interest" description="Disordered" evidence="6">
    <location>
        <begin position="53"/>
        <end position="94"/>
    </location>
</feature>
<feature type="compositionally biased region" description="Acidic residues" evidence="6">
    <location>
        <begin position="72"/>
        <end position="94"/>
    </location>
</feature>
<feature type="compositionally biased region" description="Low complexity" evidence="6">
    <location>
        <begin position="397"/>
        <end position="422"/>
    </location>
</feature>
<feature type="compositionally biased region" description="Polar residues" evidence="6">
    <location>
        <begin position="544"/>
        <end position="554"/>
    </location>
</feature>
<feature type="compositionally biased region" description="Polar residues" evidence="6">
    <location>
        <begin position="59"/>
        <end position="68"/>
    </location>
</feature>
<feature type="region of interest" description="Disordered" evidence="6">
    <location>
        <begin position="632"/>
        <end position="731"/>
    </location>
</feature>
<dbReference type="InterPro" id="IPR036431">
    <property type="entry name" value="ARID_dom_sf"/>
</dbReference>
<evidence type="ECO:0000256" key="1">
    <source>
        <dbReference type="ARBA" id="ARBA00004123"/>
    </source>
</evidence>
<evidence type="ECO:0000256" key="6">
    <source>
        <dbReference type="SAM" id="MobiDB-lite"/>
    </source>
</evidence>
<feature type="region of interest" description="Disordered" evidence="6">
    <location>
        <begin position="1"/>
        <end position="37"/>
    </location>
</feature>
<feature type="compositionally biased region" description="Pro residues" evidence="6">
    <location>
        <begin position="510"/>
        <end position="519"/>
    </location>
</feature>
<feature type="compositionally biased region" description="Basic residues" evidence="6">
    <location>
        <begin position="369"/>
        <end position="380"/>
    </location>
</feature>
<evidence type="ECO:0000256" key="4">
    <source>
        <dbReference type="ARBA" id="ARBA00023163"/>
    </source>
</evidence>
<evidence type="ECO:0000256" key="3">
    <source>
        <dbReference type="ARBA" id="ARBA00023125"/>
    </source>
</evidence>
<accession>A0A9P0JFV0</accession>
<keyword evidence="3" id="KW-0238">DNA-binding</keyword>
<feature type="region of interest" description="Disordered" evidence="6">
    <location>
        <begin position="186"/>
        <end position="219"/>
    </location>
</feature>
<name>A0A9P0JFV0_APHGO</name>
<dbReference type="InterPro" id="IPR045147">
    <property type="entry name" value="ARI3A/B/C"/>
</dbReference>
<reference evidence="8" key="2">
    <citation type="submission" date="2022-10" db="EMBL/GenBank/DDBJ databases">
        <authorList>
            <consortium name="ENA_rothamsted_submissions"/>
            <consortium name="culmorum"/>
            <person name="King R."/>
        </authorList>
    </citation>
    <scope>NUCLEOTIDE SEQUENCE</scope>
</reference>
<dbReference type="SUPFAM" id="SSF46774">
    <property type="entry name" value="ARID-like"/>
    <property type="match status" value="1"/>
</dbReference>
<gene>
    <name evidence="8" type="ORF">APHIGO_LOCUS11380</name>
</gene>
<feature type="region of interest" description="Disordered" evidence="6">
    <location>
        <begin position="348"/>
        <end position="427"/>
    </location>
</feature>
<dbReference type="Pfam" id="PF01388">
    <property type="entry name" value="ARID"/>
    <property type="match status" value="1"/>
</dbReference>
<feature type="compositionally biased region" description="Acidic residues" evidence="6">
    <location>
        <begin position="644"/>
        <end position="658"/>
    </location>
</feature>
<keyword evidence="2" id="KW-0805">Transcription regulation</keyword>
<evidence type="ECO:0000313" key="8">
    <source>
        <dbReference type="EMBL" id="CAH1737953.1"/>
    </source>
</evidence>
<dbReference type="PANTHER" id="PTHR15348:SF0">
    <property type="entry name" value="PROTEIN DEAD RINGER"/>
    <property type="match status" value="1"/>
</dbReference>
<dbReference type="SMART" id="SM00501">
    <property type="entry name" value="BRIGHT"/>
    <property type="match status" value="1"/>
</dbReference>
<dbReference type="PROSITE" id="PS51011">
    <property type="entry name" value="ARID"/>
    <property type="match status" value="1"/>
</dbReference>
<dbReference type="EMBL" id="OU899037">
    <property type="protein sequence ID" value="CAH1737953.1"/>
    <property type="molecule type" value="Genomic_DNA"/>
</dbReference>
<dbReference type="PANTHER" id="PTHR15348">
    <property type="entry name" value="AT-RICH INTERACTIVE DOMAIN-CONTAINING PROTEIN ARID DOMAIN- CONTAINING PROTEIN DEAD RINGER PROTEIN B-CELL REGULATOR OF IGH TRANSCRIPTION BRIGHT"/>
    <property type="match status" value="1"/>
</dbReference>
<protein>
    <recommendedName>
        <fullName evidence="7">ARID domain-containing protein</fullName>
    </recommendedName>
</protein>
<feature type="compositionally biased region" description="Polar residues" evidence="6">
    <location>
        <begin position="206"/>
        <end position="219"/>
    </location>
</feature>
<keyword evidence="4" id="KW-0804">Transcription</keyword>
<dbReference type="Gene3D" id="1.10.150.60">
    <property type="entry name" value="ARID DNA-binding domain"/>
    <property type="match status" value="1"/>
</dbReference>
<dbReference type="GO" id="GO:0006357">
    <property type="term" value="P:regulation of transcription by RNA polymerase II"/>
    <property type="evidence" value="ECO:0007669"/>
    <property type="project" value="InterPro"/>
</dbReference>
<reference evidence="8" key="1">
    <citation type="submission" date="2022-02" db="EMBL/GenBank/DDBJ databases">
        <authorList>
            <person name="King R."/>
        </authorList>
    </citation>
    <scope>NUCLEOTIDE SEQUENCE</scope>
</reference>
<evidence type="ECO:0000259" key="7">
    <source>
        <dbReference type="PROSITE" id="PS51011"/>
    </source>
</evidence>
<keyword evidence="9" id="KW-1185">Reference proteome</keyword>
<feature type="compositionally biased region" description="Low complexity" evidence="6">
    <location>
        <begin position="479"/>
        <end position="490"/>
    </location>
</feature>
<dbReference type="GO" id="GO:0003677">
    <property type="term" value="F:DNA binding"/>
    <property type="evidence" value="ECO:0007669"/>
    <property type="project" value="UniProtKB-KW"/>
</dbReference>
<evidence type="ECO:0000256" key="2">
    <source>
        <dbReference type="ARBA" id="ARBA00023015"/>
    </source>
</evidence>
<comment type="subcellular location">
    <subcellularLocation>
        <location evidence="1">Nucleus</location>
    </subcellularLocation>
</comment>
<feature type="domain" description="ARID" evidence="7">
    <location>
        <begin position="240"/>
        <end position="332"/>
    </location>
</feature>
<dbReference type="InterPro" id="IPR001606">
    <property type="entry name" value="ARID_dom"/>
</dbReference>
<dbReference type="FunFam" id="1.10.150.60:FF:000007">
    <property type="entry name" value="AT-rich interactive domain-containing protein 3C"/>
    <property type="match status" value="1"/>
</dbReference>
<dbReference type="GO" id="GO:0005634">
    <property type="term" value="C:nucleus"/>
    <property type="evidence" value="ECO:0007669"/>
    <property type="project" value="UniProtKB-SubCell"/>
</dbReference>
<dbReference type="Proteomes" id="UP001154329">
    <property type="component" value="Chromosome 4"/>
</dbReference>
<keyword evidence="5" id="KW-0539">Nucleus</keyword>
<organism evidence="8 9">
    <name type="scientific">Aphis gossypii</name>
    <name type="common">Cotton aphid</name>
    <dbReference type="NCBI Taxonomy" id="80765"/>
    <lineage>
        <taxon>Eukaryota</taxon>
        <taxon>Metazoa</taxon>
        <taxon>Ecdysozoa</taxon>
        <taxon>Arthropoda</taxon>
        <taxon>Hexapoda</taxon>
        <taxon>Insecta</taxon>
        <taxon>Pterygota</taxon>
        <taxon>Neoptera</taxon>
        <taxon>Paraneoptera</taxon>
        <taxon>Hemiptera</taxon>
        <taxon>Sternorrhyncha</taxon>
        <taxon>Aphidomorpha</taxon>
        <taxon>Aphidoidea</taxon>
        <taxon>Aphididae</taxon>
        <taxon>Aphidini</taxon>
        <taxon>Aphis</taxon>
        <taxon>Aphis</taxon>
    </lineage>
</organism>